<proteinExistence type="predicted"/>
<dbReference type="Proteomes" id="UP000230538">
    <property type="component" value="Unassembled WGS sequence"/>
</dbReference>
<feature type="transmembrane region" description="Helical" evidence="1">
    <location>
        <begin position="12"/>
        <end position="32"/>
    </location>
</feature>
<comment type="caution">
    <text evidence="2">The sequence shown here is derived from an EMBL/GenBank/DDBJ whole genome shotgun (WGS) entry which is preliminary data.</text>
</comment>
<evidence type="ECO:0000313" key="2">
    <source>
        <dbReference type="EMBL" id="PJA37341.1"/>
    </source>
</evidence>
<evidence type="ECO:0000313" key="3">
    <source>
        <dbReference type="Proteomes" id="UP000230538"/>
    </source>
</evidence>
<dbReference type="AlphaFoldDB" id="A0A2M7WWG0"/>
<evidence type="ECO:0000256" key="1">
    <source>
        <dbReference type="SAM" id="Phobius"/>
    </source>
</evidence>
<protein>
    <submittedName>
        <fullName evidence="2">Uncharacterized protein</fullName>
    </submittedName>
</protein>
<name>A0A2M7WWG0_UNCKA</name>
<reference evidence="3" key="1">
    <citation type="submission" date="2017-09" db="EMBL/GenBank/DDBJ databases">
        <title>Depth-based differentiation of microbial function through sediment-hosted aquifers and enrichment of novel symbionts in the deep terrestrial subsurface.</title>
        <authorList>
            <person name="Probst A.J."/>
            <person name="Ladd B."/>
            <person name="Jarett J.K."/>
            <person name="Geller-Mcgrath D.E."/>
            <person name="Sieber C.M.K."/>
            <person name="Emerson J.B."/>
            <person name="Anantharaman K."/>
            <person name="Thomas B.C."/>
            <person name="Malmstrom R."/>
            <person name="Stieglmeier M."/>
            <person name="Klingl A."/>
            <person name="Woyke T."/>
            <person name="Ryan C.M."/>
            <person name="Banfield J.F."/>
        </authorList>
    </citation>
    <scope>NUCLEOTIDE SEQUENCE [LARGE SCALE GENOMIC DNA]</scope>
</reference>
<sequence>MVGSIEGLNPNSVLAGVGAAVLPFARALTLLLRATRACINDRLLKVDAPGEKLKSYETLDNILCDSELMEVEDGFFFVKALGGPFPLSLIEGSGEWLR</sequence>
<feature type="non-terminal residue" evidence="2">
    <location>
        <position position="98"/>
    </location>
</feature>
<keyword evidence="1" id="KW-1133">Transmembrane helix</keyword>
<gene>
    <name evidence="2" type="ORF">CO181_03915</name>
</gene>
<keyword evidence="1" id="KW-0812">Transmembrane</keyword>
<organism evidence="2 3">
    <name type="scientific">candidate division WWE3 bacterium CG_4_9_14_3_um_filter_43_9</name>
    <dbReference type="NCBI Taxonomy" id="1975082"/>
    <lineage>
        <taxon>Bacteria</taxon>
        <taxon>Katanobacteria</taxon>
    </lineage>
</organism>
<dbReference type="EMBL" id="PFXB01000105">
    <property type="protein sequence ID" value="PJA37341.1"/>
    <property type="molecule type" value="Genomic_DNA"/>
</dbReference>
<keyword evidence="1" id="KW-0472">Membrane</keyword>
<accession>A0A2M7WWG0</accession>